<dbReference type="KEGG" id="camu:CA2015_4668"/>
<dbReference type="SUPFAM" id="SSF159888">
    <property type="entry name" value="YdhG-like"/>
    <property type="match status" value="1"/>
</dbReference>
<evidence type="ECO:0000313" key="3">
    <source>
        <dbReference type="Proteomes" id="UP000036520"/>
    </source>
</evidence>
<evidence type="ECO:0000313" key="2">
    <source>
        <dbReference type="EMBL" id="AKP53998.1"/>
    </source>
</evidence>
<dbReference type="PIRSF" id="PIRSF021308">
    <property type="entry name" value="UCP021308"/>
    <property type="match status" value="1"/>
</dbReference>
<dbReference type="AlphaFoldDB" id="A0A0H4PLR8"/>
<dbReference type="Gene3D" id="3.90.1150.200">
    <property type="match status" value="1"/>
</dbReference>
<proteinExistence type="predicted"/>
<sequence length="214" mass="24497">MNLGVDHYLADGCERCPLGATPACKVNNWKEELKLLRKIILSCGLTEQVKWGVPCYTIHNPKTSKSESNVLIMSAFKEYCSVSFFKGALLKNVDNLLEKPGENTQAARLIKFTNVQQILDNENHIRKWIFEAIVVEKAGLKVENKQNPTEILPEELKVKFIENPDFKLAFHALTPGRQRGYILYFSQPKQEKTRLSRIDKYLPNIMEGKGMQDK</sequence>
<evidence type="ECO:0000259" key="1">
    <source>
        <dbReference type="Pfam" id="PF08818"/>
    </source>
</evidence>
<name>A0A0H4PLR8_9BACT</name>
<feature type="domain" description="YdhG-like" evidence="1">
    <location>
        <begin position="29"/>
        <end position="133"/>
    </location>
</feature>
<dbReference type="PATRIC" id="fig|320787.5.peg.5107"/>
<dbReference type="OrthoDB" id="9800461at2"/>
<reference evidence="2 3" key="1">
    <citation type="submission" date="2015-07" db="EMBL/GenBank/DDBJ databases">
        <authorList>
            <person name="Kim K.M."/>
        </authorList>
    </citation>
    <scope>NUCLEOTIDE SEQUENCE [LARGE SCALE GENOMIC DNA]</scope>
    <source>
        <strain evidence="2 3">KCTC 12363</strain>
    </source>
</reference>
<accession>A0A0H4PLR8</accession>
<dbReference type="EMBL" id="CP012040">
    <property type="protein sequence ID" value="AKP53998.1"/>
    <property type="molecule type" value="Genomic_DNA"/>
</dbReference>
<organism evidence="2 3">
    <name type="scientific">Cyclobacterium amurskyense</name>
    <dbReference type="NCBI Taxonomy" id="320787"/>
    <lineage>
        <taxon>Bacteria</taxon>
        <taxon>Pseudomonadati</taxon>
        <taxon>Bacteroidota</taxon>
        <taxon>Cytophagia</taxon>
        <taxon>Cytophagales</taxon>
        <taxon>Cyclobacteriaceae</taxon>
        <taxon>Cyclobacterium</taxon>
    </lineage>
</organism>
<dbReference type="Pfam" id="PF08818">
    <property type="entry name" value="DUF1801"/>
    <property type="match status" value="1"/>
</dbReference>
<dbReference type="Proteomes" id="UP000036520">
    <property type="component" value="Chromosome"/>
</dbReference>
<dbReference type="RefSeq" id="WP_048644034.1">
    <property type="nucleotide sequence ID" value="NZ_CP012040.1"/>
</dbReference>
<gene>
    <name evidence="2" type="ORF">CA2015_4668</name>
</gene>
<dbReference type="InterPro" id="IPR016786">
    <property type="entry name" value="YdeI_bac"/>
</dbReference>
<dbReference type="Pfam" id="PF13376">
    <property type="entry name" value="OmdA"/>
    <property type="match status" value="1"/>
</dbReference>
<dbReference type="STRING" id="320787.CA2015_4668"/>
<dbReference type="InterPro" id="IPR014922">
    <property type="entry name" value="YdhG-like"/>
</dbReference>
<keyword evidence="3" id="KW-1185">Reference proteome</keyword>
<protein>
    <submittedName>
        <fullName evidence="2">DUF1801 domain-containing protein</fullName>
    </submittedName>
</protein>